<evidence type="ECO:0000313" key="2">
    <source>
        <dbReference type="EMBL" id="BCB83972.1"/>
    </source>
</evidence>
<protein>
    <submittedName>
        <fullName evidence="2">Uncharacterized protein</fullName>
    </submittedName>
</protein>
<reference evidence="2 3" key="1">
    <citation type="submission" date="2020-03" db="EMBL/GenBank/DDBJ databases">
        <title>Whole genome shotgun sequence of Phytohabitans suffuscus NBRC 105367.</title>
        <authorList>
            <person name="Komaki H."/>
            <person name="Tamura T."/>
        </authorList>
    </citation>
    <scope>NUCLEOTIDE SEQUENCE [LARGE SCALE GENOMIC DNA]</scope>
    <source>
        <strain evidence="2 3">NBRC 105367</strain>
    </source>
</reference>
<reference evidence="2 3" key="2">
    <citation type="submission" date="2020-03" db="EMBL/GenBank/DDBJ databases">
        <authorList>
            <person name="Ichikawa N."/>
            <person name="Kimura A."/>
            <person name="Kitahashi Y."/>
            <person name="Uohara A."/>
        </authorList>
    </citation>
    <scope>NUCLEOTIDE SEQUENCE [LARGE SCALE GENOMIC DNA]</scope>
    <source>
        <strain evidence="2 3">NBRC 105367</strain>
    </source>
</reference>
<evidence type="ECO:0000256" key="1">
    <source>
        <dbReference type="SAM" id="MobiDB-lite"/>
    </source>
</evidence>
<dbReference type="AlphaFoldDB" id="A0A6F8YCZ3"/>
<sequence length="161" mass="17572">MSFGEILGYRDVRRGPDRCSRGLTPRVTRPNPARRAGLGPDRRTHDLTLHAPCPPWSPFALRRRQDGGPPQLYFPVGSTTSAPRGFVESLRSRVAPAPAAARPRPRSGPSTSGIRPAGRLPRQDPGFVASRRLGHRKHLVLLPPPDAALVSRLVTYADPTL</sequence>
<organism evidence="2 3">
    <name type="scientific">Phytohabitans suffuscus</name>
    <dbReference type="NCBI Taxonomy" id="624315"/>
    <lineage>
        <taxon>Bacteria</taxon>
        <taxon>Bacillati</taxon>
        <taxon>Actinomycetota</taxon>
        <taxon>Actinomycetes</taxon>
        <taxon>Micromonosporales</taxon>
        <taxon>Micromonosporaceae</taxon>
    </lineage>
</organism>
<feature type="region of interest" description="Disordered" evidence="1">
    <location>
        <begin position="17"/>
        <end position="79"/>
    </location>
</feature>
<feature type="compositionally biased region" description="Low complexity" evidence="1">
    <location>
        <begin position="92"/>
        <end position="112"/>
    </location>
</feature>
<gene>
    <name evidence="2" type="ORF">Psuf_012850</name>
</gene>
<feature type="region of interest" description="Disordered" evidence="1">
    <location>
        <begin position="91"/>
        <end position="128"/>
    </location>
</feature>
<keyword evidence="3" id="KW-1185">Reference proteome</keyword>
<accession>A0A6F8YCZ3</accession>
<proteinExistence type="predicted"/>
<name>A0A6F8YCZ3_9ACTN</name>
<dbReference type="Proteomes" id="UP000503011">
    <property type="component" value="Chromosome"/>
</dbReference>
<dbReference type="EMBL" id="AP022871">
    <property type="protein sequence ID" value="BCB83972.1"/>
    <property type="molecule type" value="Genomic_DNA"/>
</dbReference>
<evidence type="ECO:0000313" key="3">
    <source>
        <dbReference type="Proteomes" id="UP000503011"/>
    </source>
</evidence>
<dbReference type="KEGG" id="psuu:Psuf_012850"/>